<dbReference type="PROSITE" id="PS51850">
    <property type="entry name" value="KARI_N"/>
    <property type="match status" value="1"/>
</dbReference>
<keyword evidence="4" id="KW-0460">Magnesium</keyword>
<dbReference type="Pfam" id="PF07991">
    <property type="entry name" value="KARI_N"/>
    <property type="match status" value="1"/>
</dbReference>
<dbReference type="AlphaFoldDB" id="A0A0S7XRS2"/>
<evidence type="ECO:0000256" key="6">
    <source>
        <dbReference type="ARBA" id="ARBA00023304"/>
    </source>
</evidence>
<dbReference type="PANTHER" id="PTHR21371:SF1">
    <property type="entry name" value="KETOL-ACID REDUCTOISOMERASE, MITOCHONDRIAL"/>
    <property type="match status" value="1"/>
</dbReference>
<comment type="cofactor">
    <cofactor evidence="1">
        <name>Mg(2+)</name>
        <dbReference type="ChEBI" id="CHEBI:18420"/>
    </cofactor>
</comment>
<dbReference type="InterPro" id="IPR013116">
    <property type="entry name" value="KARI_N"/>
</dbReference>
<evidence type="ECO:0000259" key="9">
    <source>
        <dbReference type="PROSITE" id="PS51850"/>
    </source>
</evidence>
<reference evidence="10 11" key="1">
    <citation type="journal article" date="2015" name="Microbiome">
        <title>Genomic resolution of linkages in carbon, nitrogen, and sulfur cycling among widespread estuary sediment bacteria.</title>
        <authorList>
            <person name="Baker B.J."/>
            <person name="Lazar C.S."/>
            <person name="Teske A.P."/>
            <person name="Dick G.J."/>
        </authorList>
    </citation>
    <scope>NUCLEOTIDE SEQUENCE [LARGE SCALE GENOMIC DNA]</scope>
    <source>
        <strain evidence="10">DG_54_3</strain>
    </source>
</reference>
<accession>A0A0S7XRS2</accession>
<feature type="non-terminal residue" evidence="10">
    <location>
        <position position="188"/>
    </location>
</feature>
<gene>
    <name evidence="10" type="ORF">AMJ44_10835</name>
</gene>
<dbReference type="InterPro" id="IPR036291">
    <property type="entry name" value="NAD(P)-bd_dom_sf"/>
</dbReference>
<name>A0A0S7XRS2_UNCSA</name>
<keyword evidence="5 10" id="KW-0560">Oxidoreductase</keyword>
<evidence type="ECO:0000313" key="11">
    <source>
        <dbReference type="Proteomes" id="UP000051861"/>
    </source>
</evidence>
<dbReference type="Gene3D" id="3.40.50.720">
    <property type="entry name" value="NAD(P)-binding Rossmann-like Domain"/>
    <property type="match status" value="1"/>
</dbReference>
<evidence type="ECO:0000256" key="8">
    <source>
        <dbReference type="ARBA" id="ARBA00050044"/>
    </source>
</evidence>
<evidence type="ECO:0000256" key="4">
    <source>
        <dbReference type="ARBA" id="ARBA00022842"/>
    </source>
</evidence>
<keyword evidence="3" id="KW-0479">Metal-binding</keyword>
<dbReference type="GO" id="GO:0046872">
    <property type="term" value="F:metal ion binding"/>
    <property type="evidence" value="ECO:0007669"/>
    <property type="project" value="UniProtKB-KW"/>
</dbReference>
<dbReference type="InterPro" id="IPR013023">
    <property type="entry name" value="KARI"/>
</dbReference>
<dbReference type="GO" id="GO:0009099">
    <property type="term" value="P:L-valine biosynthetic process"/>
    <property type="evidence" value="ECO:0007669"/>
    <property type="project" value="TreeGrafter"/>
</dbReference>
<evidence type="ECO:0000313" key="10">
    <source>
        <dbReference type="EMBL" id="KPJ65173.1"/>
    </source>
</evidence>
<keyword evidence="10" id="KW-0413">Isomerase</keyword>
<evidence type="ECO:0000256" key="5">
    <source>
        <dbReference type="ARBA" id="ARBA00023002"/>
    </source>
</evidence>
<evidence type="ECO:0000256" key="2">
    <source>
        <dbReference type="ARBA" id="ARBA00022605"/>
    </source>
</evidence>
<keyword evidence="2" id="KW-0028">Amino-acid biosynthesis</keyword>
<protein>
    <recommendedName>
        <fullName evidence="8">Ketol-acid reductoisomerase type 1</fullName>
    </recommendedName>
    <alternativeName>
        <fullName evidence="7">Ketol-acid reductoisomerase type I</fullName>
    </alternativeName>
</protein>
<dbReference type="PANTHER" id="PTHR21371">
    <property type="entry name" value="KETOL-ACID REDUCTOISOMERASE, MITOCHONDRIAL"/>
    <property type="match status" value="1"/>
</dbReference>
<dbReference type="SUPFAM" id="SSF51735">
    <property type="entry name" value="NAD(P)-binding Rossmann-fold domains"/>
    <property type="match status" value="1"/>
</dbReference>
<organism evidence="10 11">
    <name type="scientific">candidate division WOR-1 bacterium DG_54_3</name>
    <dbReference type="NCBI Taxonomy" id="1703775"/>
    <lineage>
        <taxon>Bacteria</taxon>
        <taxon>Bacillati</taxon>
        <taxon>Saganbacteria</taxon>
    </lineage>
</organism>
<dbReference type="GO" id="GO:0016853">
    <property type="term" value="F:isomerase activity"/>
    <property type="evidence" value="ECO:0007669"/>
    <property type="project" value="UniProtKB-KW"/>
</dbReference>
<dbReference type="GO" id="GO:0004455">
    <property type="term" value="F:ketol-acid reductoisomerase activity"/>
    <property type="evidence" value="ECO:0007669"/>
    <property type="project" value="TreeGrafter"/>
</dbReference>
<comment type="caution">
    <text evidence="10">The sequence shown here is derived from an EMBL/GenBank/DDBJ whole genome shotgun (WGS) entry which is preliminary data.</text>
</comment>
<dbReference type="Proteomes" id="UP000051861">
    <property type="component" value="Unassembled WGS sequence"/>
</dbReference>
<evidence type="ECO:0000256" key="7">
    <source>
        <dbReference type="ARBA" id="ARBA00050043"/>
    </source>
</evidence>
<evidence type="ECO:0000256" key="3">
    <source>
        <dbReference type="ARBA" id="ARBA00022723"/>
    </source>
</evidence>
<dbReference type="EMBL" id="LIZX01000131">
    <property type="protein sequence ID" value="KPJ65173.1"/>
    <property type="molecule type" value="Genomic_DNA"/>
</dbReference>
<evidence type="ECO:0000256" key="1">
    <source>
        <dbReference type="ARBA" id="ARBA00001946"/>
    </source>
</evidence>
<dbReference type="GO" id="GO:0009097">
    <property type="term" value="P:isoleucine biosynthetic process"/>
    <property type="evidence" value="ECO:0007669"/>
    <property type="project" value="TreeGrafter"/>
</dbReference>
<sequence>MLKIYRDKDADLRYLKGIPIAIIGYGSQGRAQALNLKDSGLKVIVGLSKKSKSVKAAQKDGFEVYPTDEAAGLGQIISVLAPDHLHKKIYDDHLKKNLSASKTLLFACGFSIYFKLILLPEDVDVIMVAPHAPGEVVRQFYLEKKGVPCFVAVEQDYSGRAKKKALAYAKAIGCTRAGVIETTFRDEA</sequence>
<dbReference type="FunFam" id="3.40.50.720:FF:000023">
    <property type="entry name" value="Ketol-acid reductoisomerase (NADP(+))"/>
    <property type="match status" value="1"/>
</dbReference>
<feature type="domain" description="KARI N-terminal Rossmann" evidence="9">
    <location>
        <begin position="2"/>
        <end position="182"/>
    </location>
</feature>
<proteinExistence type="predicted"/>
<keyword evidence="6" id="KW-0100">Branched-chain amino acid biosynthesis</keyword>